<keyword evidence="2" id="KW-1185">Reference proteome</keyword>
<dbReference type="EMBL" id="JANBQB010000448">
    <property type="protein sequence ID" value="KAJ1976265.1"/>
    <property type="molecule type" value="Genomic_DNA"/>
</dbReference>
<accession>A0A9W8EC22</accession>
<comment type="caution">
    <text evidence="1">The sequence shown here is derived from an EMBL/GenBank/DDBJ whole genome shotgun (WGS) entry which is preliminary data.</text>
</comment>
<protein>
    <submittedName>
        <fullName evidence="1">Uncharacterized protein</fullName>
    </submittedName>
</protein>
<dbReference type="OrthoDB" id="10353530at2759"/>
<gene>
    <name evidence="1" type="ORF">H4R34_004039</name>
</gene>
<dbReference type="AlphaFoldDB" id="A0A9W8EC22"/>
<evidence type="ECO:0000313" key="2">
    <source>
        <dbReference type="Proteomes" id="UP001151582"/>
    </source>
</evidence>
<sequence length="970" mass="106427">MASRAYEAVLYHVLCDRFGCSPQTTTEAPSPAPHALQPVAASASQTCDPGNPVALATVPWRQALAATLEHDQPHVALLTAQGPKADTYSHERERSSHSNCTTFDHVARLLAYQSPLPRTRYFAEDAANAKLLLAPHGETSALPNVPATAQPASNCPEHVLTHMAQQGLAATSIIRLVGQFAGDIPLDSFHRLAKLLDAQGDLGVLVDVLRDSNSSRSPPTLYQELWRRLSIVLKLVPEPETQMALLGALMVKRMARYGFRDHEISPLASEASGGWDYERELTVALNQLTAGGSEDSDSSGIDWHFSIDSPLGSLLALAFVQPWATVCRLVDEAVSRPSITPSVIAIVARLNIAQCRQQRALAYQPYQLPFLLDVILNRADYWVSHGPHPKDYNPIDRLKKLVLAMVDATEIDSSTFGRAQTDSDSMSDEPSDHQGLLHRLPPPLLTATDMAQGLFGELIHIQGLVARPGAFALAVGVVHALGHQVRGQSFTWKPQPCITDSFARQFLQQWSQVDPWKYMNQIINLLQSEYYADTSSDQRRTTLLPLASFQDQLYDILTDLLYTVTCFSGGSGSSSLQPRINAHQLNQLLMALHGAAWPVSLRLAETVQPWLAALGISPQELTWHLPRSLLGITGDEQPIQWASNIVLVDEPLVLSSSFAKLGHSEDPVLSTTFTLLQVAASSPSAGWLAVKHLQGYLQHYSAQVLSILPRCLFSVTQLTTRVEYGALCTFVQEYLTWYAVTISDFDTQLAAAMPGWELLFTIDLFPPSSRSWSRGWLAYRCLFMGAIFWGLGKALSAHDPTRVITLLRPLCQALQLGRSSPLCSQTHNWVAWPLDHGPTVDNTGNQGVDGHAKLVGLLLDLDAYHRTVELLLTPGDHGDPSPPVDDALEPDSIWFPVQRFVCDQLQVLILDQVDQLCAALTAGGTAFTLDRIMSTPAYQQLQTRMDLLPNKQLAHTIRAKLNSVGAGNRS</sequence>
<reference evidence="1" key="1">
    <citation type="submission" date="2022-07" db="EMBL/GenBank/DDBJ databases">
        <title>Phylogenomic reconstructions and comparative analyses of Kickxellomycotina fungi.</title>
        <authorList>
            <person name="Reynolds N.K."/>
            <person name="Stajich J.E."/>
            <person name="Barry K."/>
            <person name="Grigoriev I.V."/>
            <person name="Crous P."/>
            <person name="Smith M.E."/>
        </authorList>
    </citation>
    <scope>NUCLEOTIDE SEQUENCE</scope>
    <source>
        <strain evidence="1">RSA 567</strain>
    </source>
</reference>
<dbReference type="Proteomes" id="UP001151582">
    <property type="component" value="Unassembled WGS sequence"/>
</dbReference>
<organism evidence="1 2">
    <name type="scientific">Dimargaris verticillata</name>
    <dbReference type="NCBI Taxonomy" id="2761393"/>
    <lineage>
        <taxon>Eukaryota</taxon>
        <taxon>Fungi</taxon>
        <taxon>Fungi incertae sedis</taxon>
        <taxon>Zoopagomycota</taxon>
        <taxon>Kickxellomycotina</taxon>
        <taxon>Dimargaritomycetes</taxon>
        <taxon>Dimargaritales</taxon>
        <taxon>Dimargaritaceae</taxon>
        <taxon>Dimargaris</taxon>
    </lineage>
</organism>
<proteinExistence type="predicted"/>
<name>A0A9W8EC22_9FUNG</name>
<evidence type="ECO:0000313" key="1">
    <source>
        <dbReference type="EMBL" id="KAJ1976265.1"/>
    </source>
</evidence>